<organism evidence="1 2">
    <name type="scientific">Flavobacterium salmonis</name>
    <dbReference type="NCBI Taxonomy" id="2654844"/>
    <lineage>
        <taxon>Bacteria</taxon>
        <taxon>Pseudomonadati</taxon>
        <taxon>Bacteroidota</taxon>
        <taxon>Flavobacteriia</taxon>
        <taxon>Flavobacteriales</taxon>
        <taxon>Flavobacteriaceae</taxon>
        <taxon>Flavobacterium</taxon>
    </lineage>
</organism>
<accession>A0A6V6Z537</accession>
<gene>
    <name evidence="1" type="ORF">FLAT13_03551</name>
</gene>
<sequence>MEINLLVNNFKNLALTSLFVNFNLFLSFRKGYFNIMPDSYIRIFKILADIYIEKVTKALIFKIKKSFNSS</sequence>
<dbReference type="EMBL" id="CAIJDP010000079">
    <property type="protein sequence ID" value="CAD0006883.1"/>
    <property type="molecule type" value="Genomic_DNA"/>
</dbReference>
<evidence type="ECO:0000313" key="2">
    <source>
        <dbReference type="Proteomes" id="UP000530060"/>
    </source>
</evidence>
<name>A0A6V6Z537_9FLAO</name>
<evidence type="ECO:0000313" key="1">
    <source>
        <dbReference type="EMBL" id="CAD0006883.1"/>
    </source>
</evidence>
<protein>
    <submittedName>
        <fullName evidence="1">Uncharacterized protein</fullName>
    </submittedName>
</protein>
<dbReference type="AlphaFoldDB" id="A0A6V6Z537"/>
<keyword evidence="2" id="KW-1185">Reference proteome</keyword>
<reference evidence="1 2" key="1">
    <citation type="submission" date="2020-06" db="EMBL/GenBank/DDBJ databases">
        <authorList>
            <person name="Criscuolo A."/>
        </authorList>
    </citation>
    <scope>NUCLEOTIDE SEQUENCE [LARGE SCALE GENOMIC DNA]</scope>
    <source>
        <strain evidence="2">CIP 111411</strain>
    </source>
</reference>
<proteinExistence type="predicted"/>
<comment type="caution">
    <text evidence="1">The sequence shown here is derived from an EMBL/GenBank/DDBJ whole genome shotgun (WGS) entry which is preliminary data.</text>
</comment>
<dbReference type="Proteomes" id="UP000530060">
    <property type="component" value="Unassembled WGS sequence"/>
</dbReference>